<dbReference type="EMBL" id="JAEAOA010001266">
    <property type="protein sequence ID" value="KAK3589415.1"/>
    <property type="molecule type" value="Genomic_DNA"/>
</dbReference>
<evidence type="ECO:0000259" key="1">
    <source>
        <dbReference type="Pfam" id="PF11790"/>
    </source>
</evidence>
<keyword evidence="3" id="KW-1185">Reference proteome</keyword>
<dbReference type="AlphaFoldDB" id="A0AAE0SCA4"/>
<dbReference type="Pfam" id="PF11790">
    <property type="entry name" value="Glyco_hydro_cc"/>
    <property type="match status" value="1"/>
</dbReference>
<proteinExistence type="predicted"/>
<dbReference type="Proteomes" id="UP001195483">
    <property type="component" value="Unassembled WGS sequence"/>
</dbReference>
<dbReference type="InterPro" id="IPR024655">
    <property type="entry name" value="Asl1_glyco_hydro_catalytic"/>
</dbReference>
<comment type="caution">
    <text evidence="2">The sequence shown here is derived from an EMBL/GenBank/DDBJ whole genome shotgun (WGS) entry which is preliminary data.</text>
</comment>
<reference evidence="2" key="3">
    <citation type="submission" date="2023-05" db="EMBL/GenBank/DDBJ databases">
        <authorList>
            <person name="Smith C.H."/>
        </authorList>
    </citation>
    <scope>NUCLEOTIDE SEQUENCE</scope>
    <source>
        <strain evidence="2">CHS0354</strain>
        <tissue evidence="2">Mantle</tissue>
    </source>
</reference>
<protein>
    <recommendedName>
        <fullName evidence="1">Asl1-like glycosyl hydrolase catalytic domain-containing protein</fullName>
    </recommendedName>
</protein>
<accession>A0AAE0SCA4</accession>
<evidence type="ECO:0000313" key="2">
    <source>
        <dbReference type="EMBL" id="KAK3589415.1"/>
    </source>
</evidence>
<evidence type="ECO:0000313" key="3">
    <source>
        <dbReference type="Proteomes" id="UP001195483"/>
    </source>
</evidence>
<name>A0AAE0SCA4_9BIVA</name>
<gene>
    <name evidence="2" type="ORF">CHS0354_020744</name>
</gene>
<organism evidence="2 3">
    <name type="scientific">Potamilus streckersoni</name>
    <dbReference type="NCBI Taxonomy" id="2493646"/>
    <lineage>
        <taxon>Eukaryota</taxon>
        <taxon>Metazoa</taxon>
        <taxon>Spiralia</taxon>
        <taxon>Lophotrochozoa</taxon>
        <taxon>Mollusca</taxon>
        <taxon>Bivalvia</taxon>
        <taxon>Autobranchia</taxon>
        <taxon>Heteroconchia</taxon>
        <taxon>Palaeoheterodonta</taxon>
        <taxon>Unionida</taxon>
        <taxon>Unionoidea</taxon>
        <taxon>Unionidae</taxon>
        <taxon>Ambleminae</taxon>
        <taxon>Lampsilini</taxon>
        <taxon>Potamilus</taxon>
    </lineage>
</organism>
<reference evidence="2" key="1">
    <citation type="journal article" date="2021" name="Genome Biol. Evol.">
        <title>A High-Quality Reference Genome for a Parasitic Bivalve with Doubly Uniparental Inheritance (Bivalvia: Unionida).</title>
        <authorList>
            <person name="Smith C.H."/>
        </authorList>
    </citation>
    <scope>NUCLEOTIDE SEQUENCE</scope>
    <source>
        <strain evidence="2">CHS0354</strain>
    </source>
</reference>
<feature type="domain" description="Asl1-like glycosyl hydrolase catalytic" evidence="1">
    <location>
        <begin position="15"/>
        <end position="85"/>
    </location>
</feature>
<reference evidence="2" key="2">
    <citation type="journal article" date="2021" name="Genome Biol. Evol.">
        <title>Developing a high-quality reference genome for a parasitic bivalve with doubly uniparental inheritance (Bivalvia: Unionida).</title>
        <authorList>
            <person name="Smith C.H."/>
        </authorList>
    </citation>
    <scope>NUCLEOTIDE SEQUENCE</scope>
    <source>
        <strain evidence="2">CHS0354</strain>
        <tissue evidence="2">Mantle</tissue>
    </source>
</reference>
<sequence>MVWGWRPHADLPLHISQDSEYVLGFNEPNFYKQANITPHAAVQHWAEIEAHSTVNHWSVQLRLHAVLMTRVCPTEKNGLQSSSNFVRTVELTSSLHTPTGVIRIVQ</sequence>